<proteinExistence type="predicted"/>
<sequence>MKNNRSGKMHMLQKLISFILLASTVLSLVSSARQLASQEHPLKPDSIACGSLDESSIHATSTFGFIAMTVGDVEQFHSTSFTDSDVTTSSLQNILGRLTPPPGDPIINSVGN</sequence>
<keyword evidence="1" id="KW-0732">Signal</keyword>
<evidence type="ECO:0000256" key="1">
    <source>
        <dbReference type="SAM" id="SignalP"/>
    </source>
</evidence>
<reference evidence="2" key="1">
    <citation type="submission" date="2021-08" db="EMBL/GenBank/DDBJ databases">
        <title>WGS assembly of Ceratopteris richardii.</title>
        <authorList>
            <person name="Marchant D.B."/>
            <person name="Chen G."/>
            <person name="Jenkins J."/>
            <person name="Shu S."/>
            <person name="Leebens-Mack J."/>
            <person name="Grimwood J."/>
            <person name="Schmutz J."/>
            <person name="Soltis P."/>
            <person name="Soltis D."/>
            <person name="Chen Z.-H."/>
        </authorList>
    </citation>
    <scope>NUCLEOTIDE SEQUENCE</scope>
    <source>
        <strain evidence="2">Whitten #5841</strain>
        <tissue evidence="2">Leaf</tissue>
    </source>
</reference>
<feature type="chain" id="PRO_5035829042" evidence="1">
    <location>
        <begin position="28"/>
        <end position="112"/>
    </location>
</feature>
<keyword evidence="3" id="KW-1185">Reference proteome</keyword>
<dbReference type="EMBL" id="CM035429">
    <property type="protein sequence ID" value="KAH7299456.1"/>
    <property type="molecule type" value="Genomic_DNA"/>
</dbReference>
<organism evidence="2 3">
    <name type="scientific">Ceratopteris richardii</name>
    <name type="common">Triangle waterfern</name>
    <dbReference type="NCBI Taxonomy" id="49495"/>
    <lineage>
        <taxon>Eukaryota</taxon>
        <taxon>Viridiplantae</taxon>
        <taxon>Streptophyta</taxon>
        <taxon>Embryophyta</taxon>
        <taxon>Tracheophyta</taxon>
        <taxon>Polypodiopsida</taxon>
        <taxon>Polypodiidae</taxon>
        <taxon>Polypodiales</taxon>
        <taxon>Pteridineae</taxon>
        <taxon>Pteridaceae</taxon>
        <taxon>Parkerioideae</taxon>
        <taxon>Ceratopteris</taxon>
    </lineage>
</organism>
<dbReference type="Proteomes" id="UP000825935">
    <property type="component" value="Chromosome 24"/>
</dbReference>
<dbReference type="AlphaFoldDB" id="A0A8T2RSK7"/>
<name>A0A8T2RSK7_CERRI</name>
<gene>
    <name evidence="2" type="ORF">KP509_24G012900</name>
</gene>
<evidence type="ECO:0000313" key="2">
    <source>
        <dbReference type="EMBL" id="KAH7299456.1"/>
    </source>
</evidence>
<comment type="caution">
    <text evidence="2">The sequence shown here is derived from an EMBL/GenBank/DDBJ whole genome shotgun (WGS) entry which is preliminary data.</text>
</comment>
<evidence type="ECO:0000313" key="3">
    <source>
        <dbReference type="Proteomes" id="UP000825935"/>
    </source>
</evidence>
<protein>
    <submittedName>
        <fullName evidence="2">Uncharacterized protein</fullName>
    </submittedName>
</protein>
<accession>A0A8T2RSK7</accession>
<feature type="signal peptide" evidence="1">
    <location>
        <begin position="1"/>
        <end position="27"/>
    </location>
</feature>